<dbReference type="Pfam" id="PF00069">
    <property type="entry name" value="Pkinase"/>
    <property type="match status" value="1"/>
</dbReference>
<dbReference type="EMBL" id="JAZGQO010000010">
    <property type="protein sequence ID" value="KAK6175625.1"/>
    <property type="molecule type" value="Genomic_DNA"/>
</dbReference>
<dbReference type="AlphaFoldDB" id="A0AAN8JHJ2"/>
<sequence>MLYEDLSERARLKITDFGLSKILGTDATMHTVCGTPAYCAPEIFVGKKYTQSVDIWSLGVVTYILLSGYEPFIASTDREMFKKIIKSDYEFDSPYWDAISENAKDLIRKMLMLEPNKRITAEQALKHPWVMGLATKNIHMEEAVVQIKTFNAKRKLKKATEAVLAVARATHHLPLDMVQMVNIGDSQTPHTNTEAMKQNDLTKAH</sequence>
<reference evidence="3 4" key="1">
    <citation type="submission" date="2024-01" db="EMBL/GenBank/DDBJ databases">
        <title>The genome of the rayed Mediterranean limpet Patella caerulea (Linnaeus, 1758).</title>
        <authorList>
            <person name="Anh-Thu Weber A."/>
            <person name="Halstead-Nussloch G."/>
        </authorList>
    </citation>
    <scope>NUCLEOTIDE SEQUENCE [LARGE SCALE GENOMIC DNA]</scope>
    <source>
        <strain evidence="3">AATW-2023a</strain>
        <tissue evidence="3">Whole specimen</tissue>
    </source>
</reference>
<name>A0AAN8JHJ2_PATCE</name>
<accession>A0AAN8JHJ2</accession>
<evidence type="ECO:0000259" key="2">
    <source>
        <dbReference type="PROSITE" id="PS50011"/>
    </source>
</evidence>
<comment type="caution">
    <text evidence="3">The sequence shown here is derived from an EMBL/GenBank/DDBJ whole genome shotgun (WGS) entry which is preliminary data.</text>
</comment>
<dbReference type="Gene3D" id="6.10.140.620">
    <property type="match status" value="1"/>
</dbReference>
<dbReference type="GO" id="GO:0005524">
    <property type="term" value="F:ATP binding"/>
    <property type="evidence" value="ECO:0007669"/>
    <property type="project" value="InterPro"/>
</dbReference>
<evidence type="ECO:0000313" key="4">
    <source>
        <dbReference type="Proteomes" id="UP001347796"/>
    </source>
</evidence>
<evidence type="ECO:0000256" key="1">
    <source>
        <dbReference type="SAM" id="MobiDB-lite"/>
    </source>
</evidence>
<dbReference type="Gene3D" id="1.10.510.10">
    <property type="entry name" value="Transferase(Phosphotransferase) domain 1"/>
    <property type="match status" value="1"/>
</dbReference>
<dbReference type="SMART" id="SM00220">
    <property type="entry name" value="S_TKc"/>
    <property type="match status" value="1"/>
</dbReference>
<feature type="region of interest" description="Disordered" evidence="1">
    <location>
        <begin position="185"/>
        <end position="205"/>
    </location>
</feature>
<keyword evidence="4" id="KW-1185">Reference proteome</keyword>
<proteinExistence type="predicted"/>
<feature type="domain" description="Protein kinase" evidence="2">
    <location>
        <begin position="1"/>
        <end position="130"/>
    </location>
</feature>
<feature type="compositionally biased region" description="Polar residues" evidence="1">
    <location>
        <begin position="185"/>
        <end position="199"/>
    </location>
</feature>
<dbReference type="Proteomes" id="UP001347796">
    <property type="component" value="Unassembled WGS sequence"/>
</dbReference>
<evidence type="ECO:0000313" key="3">
    <source>
        <dbReference type="EMBL" id="KAK6175625.1"/>
    </source>
</evidence>
<organism evidence="3 4">
    <name type="scientific">Patella caerulea</name>
    <name type="common">Rayed Mediterranean limpet</name>
    <dbReference type="NCBI Taxonomy" id="87958"/>
    <lineage>
        <taxon>Eukaryota</taxon>
        <taxon>Metazoa</taxon>
        <taxon>Spiralia</taxon>
        <taxon>Lophotrochozoa</taxon>
        <taxon>Mollusca</taxon>
        <taxon>Gastropoda</taxon>
        <taxon>Patellogastropoda</taxon>
        <taxon>Patelloidea</taxon>
        <taxon>Patellidae</taxon>
        <taxon>Patella</taxon>
    </lineage>
</organism>
<gene>
    <name evidence="3" type="ORF">SNE40_014041</name>
</gene>
<dbReference type="PROSITE" id="PS50011">
    <property type="entry name" value="PROTEIN_KINASE_DOM"/>
    <property type="match status" value="1"/>
</dbReference>
<dbReference type="GO" id="GO:0004672">
    <property type="term" value="F:protein kinase activity"/>
    <property type="evidence" value="ECO:0007669"/>
    <property type="project" value="InterPro"/>
</dbReference>
<protein>
    <recommendedName>
        <fullName evidence="2">Protein kinase domain-containing protein</fullName>
    </recommendedName>
</protein>
<dbReference type="PANTHER" id="PTHR24347">
    <property type="entry name" value="SERINE/THREONINE-PROTEIN KINASE"/>
    <property type="match status" value="1"/>
</dbReference>
<dbReference type="SUPFAM" id="SSF56112">
    <property type="entry name" value="Protein kinase-like (PK-like)"/>
    <property type="match status" value="1"/>
</dbReference>
<dbReference type="InterPro" id="IPR011009">
    <property type="entry name" value="Kinase-like_dom_sf"/>
</dbReference>
<dbReference type="InterPro" id="IPR000719">
    <property type="entry name" value="Prot_kinase_dom"/>
</dbReference>